<organism evidence="3 4">
    <name type="scientific">Elsinoe ampelina</name>
    <dbReference type="NCBI Taxonomy" id="302913"/>
    <lineage>
        <taxon>Eukaryota</taxon>
        <taxon>Fungi</taxon>
        <taxon>Dikarya</taxon>
        <taxon>Ascomycota</taxon>
        <taxon>Pezizomycotina</taxon>
        <taxon>Dothideomycetes</taxon>
        <taxon>Dothideomycetidae</taxon>
        <taxon>Myriangiales</taxon>
        <taxon>Elsinoaceae</taxon>
        <taxon>Elsinoe</taxon>
    </lineage>
</organism>
<feature type="compositionally biased region" description="Polar residues" evidence="1">
    <location>
        <begin position="161"/>
        <end position="170"/>
    </location>
</feature>
<feature type="compositionally biased region" description="Pro residues" evidence="1">
    <location>
        <begin position="66"/>
        <end position="75"/>
    </location>
</feature>
<protein>
    <submittedName>
        <fullName evidence="3">Sec1-binding region of Mso1-domain-containing protein</fullName>
    </submittedName>
</protein>
<feature type="compositionally biased region" description="Gly residues" evidence="1">
    <location>
        <begin position="219"/>
        <end position="250"/>
    </location>
</feature>
<accession>A0A6A6FZE9</accession>
<keyword evidence="4" id="KW-1185">Reference proteome</keyword>
<dbReference type="InterPro" id="IPR028095">
    <property type="entry name" value="Mso1_N_dom"/>
</dbReference>
<evidence type="ECO:0000313" key="4">
    <source>
        <dbReference type="Proteomes" id="UP000799538"/>
    </source>
</evidence>
<dbReference type="EMBL" id="ML992529">
    <property type="protein sequence ID" value="KAF2218769.1"/>
    <property type="molecule type" value="Genomic_DNA"/>
</dbReference>
<feature type="domain" description="Mso1 N-terminal" evidence="2">
    <location>
        <begin position="18"/>
        <end position="57"/>
    </location>
</feature>
<gene>
    <name evidence="3" type="ORF">BDZ85DRAFT_292061</name>
</gene>
<evidence type="ECO:0000313" key="3">
    <source>
        <dbReference type="EMBL" id="KAF2218769.1"/>
    </source>
</evidence>
<dbReference type="Proteomes" id="UP000799538">
    <property type="component" value="Unassembled WGS sequence"/>
</dbReference>
<proteinExistence type="predicted"/>
<sequence length="250" mass="25477">MSGYLSNLLTSTTDRYNSLRRNLLTSEGDGDTEDDSHICRVLRAYYTEKTHTLPDWLPPDPKKVVAPPPPPPPPSQSSIGSSYANLWNSSTPAQQQAPMLSTSANNSRSALSDLWDPPAQAQPGRVASPVSLRGQGRQPLGGGAGGHLAPQANVRPLPSQRAGSYQSQQLGGRRDGVGSPQFGSSAGGGAGGMGLQSGTGSQGGGGTAQERLKARLWGQAGGGRAASPGGYGGQGGQQGYGSSGAGGRWG</sequence>
<dbReference type="AlphaFoldDB" id="A0A6A6FZE9"/>
<evidence type="ECO:0000256" key="1">
    <source>
        <dbReference type="SAM" id="MobiDB-lite"/>
    </source>
</evidence>
<feature type="compositionally biased region" description="Polar residues" evidence="1">
    <location>
        <begin position="76"/>
        <end position="110"/>
    </location>
</feature>
<evidence type="ECO:0000259" key="2">
    <source>
        <dbReference type="Pfam" id="PF14475"/>
    </source>
</evidence>
<feature type="compositionally biased region" description="Gly residues" evidence="1">
    <location>
        <begin position="185"/>
        <end position="207"/>
    </location>
</feature>
<reference evidence="4" key="1">
    <citation type="journal article" date="2020" name="Stud. Mycol.">
        <title>101 Dothideomycetes genomes: A test case for predicting lifestyles and emergence of pathogens.</title>
        <authorList>
            <person name="Haridas S."/>
            <person name="Albert R."/>
            <person name="Binder M."/>
            <person name="Bloem J."/>
            <person name="LaButti K."/>
            <person name="Salamov A."/>
            <person name="Andreopoulos B."/>
            <person name="Baker S."/>
            <person name="Barry K."/>
            <person name="Bills G."/>
            <person name="Bluhm B."/>
            <person name="Cannon C."/>
            <person name="Castanera R."/>
            <person name="Culley D."/>
            <person name="Daum C."/>
            <person name="Ezra D."/>
            <person name="Gonzalez J."/>
            <person name="Henrissat B."/>
            <person name="Kuo A."/>
            <person name="Liang C."/>
            <person name="Lipzen A."/>
            <person name="Lutzoni F."/>
            <person name="Magnuson J."/>
            <person name="Mondo S."/>
            <person name="Nolan M."/>
            <person name="Ohm R."/>
            <person name="Pangilinan J."/>
            <person name="Park H.-J."/>
            <person name="Ramirez L."/>
            <person name="Alfaro M."/>
            <person name="Sun H."/>
            <person name="Tritt A."/>
            <person name="Yoshinaga Y."/>
            <person name="Zwiers L.-H."/>
            <person name="Turgeon B."/>
            <person name="Goodwin S."/>
            <person name="Spatafora J."/>
            <person name="Crous P."/>
            <person name="Grigoriev I."/>
        </authorList>
    </citation>
    <scope>NUCLEOTIDE SEQUENCE [LARGE SCALE GENOMIC DNA]</scope>
    <source>
        <strain evidence="4">CECT 20119</strain>
    </source>
</reference>
<name>A0A6A6FZE9_9PEZI</name>
<dbReference type="OrthoDB" id="2683368at2759"/>
<dbReference type="Pfam" id="PF14475">
    <property type="entry name" value="Mso1_Sec1_bdg"/>
    <property type="match status" value="1"/>
</dbReference>
<feature type="region of interest" description="Disordered" evidence="1">
    <location>
        <begin position="52"/>
        <end position="250"/>
    </location>
</feature>